<keyword evidence="14 16" id="KW-0456">Lyase</keyword>
<dbReference type="SUPFAM" id="SSF53822">
    <property type="entry name" value="Periplasmic binding protein-like I"/>
    <property type="match status" value="1"/>
</dbReference>
<dbReference type="SUPFAM" id="SSF55073">
    <property type="entry name" value="Nucleotide cyclase"/>
    <property type="match status" value="1"/>
</dbReference>
<evidence type="ECO:0000256" key="9">
    <source>
        <dbReference type="ARBA" id="ARBA00022989"/>
    </source>
</evidence>
<dbReference type="Gene3D" id="3.30.70.1230">
    <property type="entry name" value="Nucleotide cyclase"/>
    <property type="match status" value="1"/>
</dbReference>
<dbReference type="CDD" id="cd07302">
    <property type="entry name" value="CHD"/>
    <property type="match status" value="1"/>
</dbReference>
<evidence type="ECO:0000259" key="20">
    <source>
        <dbReference type="PROSITE" id="PS50125"/>
    </source>
</evidence>
<dbReference type="FunFam" id="3.30.70.1230:FF:000206">
    <property type="entry name" value="Guanylate cyclase"/>
    <property type="match status" value="1"/>
</dbReference>
<reference evidence="21" key="2">
    <citation type="submission" date="2021-01" db="UniProtKB">
        <authorList>
            <consortium name="EnsemblMetazoa"/>
        </authorList>
    </citation>
    <scope>IDENTIFICATION</scope>
</reference>
<evidence type="ECO:0000256" key="4">
    <source>
        <dbReference type="ARBA" id="ARBA00022475"/>
    </source>
</evidence>
<dbReference type="GO" id="GO:0016941">
    <property type="term" value="F:natriuretic peptide receptor activity"/>
    <property type="evidence" value="ECO:0000318"/>
    <property type="project" value="GO_Central"/>
</dbReference>
<keyword evidence="22" id="KW-1185">Reference proteome</keyword>
<feature type="domain" description="Guanylate cyclase" evidence="20">
    <location>
        <begin position="630"/>
        <end position="760"/>
    </location>
</feature>
<sequence length="823" mass="92766">MAVDGDTLREIMLHAYDLDLINGDYAFINIIPFRDEQLFGDDSWERGDNRDEEAKVAYQALMTIRVFEPTSEAYREFEENVRERQKRDFNITDSGAGSNIFLASAFYDVMILYSLAINETIAEGGDVYDGHAVTKKMWNRTFDGLYGKVKINENGDRDSEYSLWDMTDTENGTFEVVGNFYLTSSGLKYTPVPGKPIKWPGGATSPPRDTPFCGFNNENPECQPDGRLSTLAISGIAAASVLLLSFLILVLVYRKIRLDAELLRMSWKLSWDELVFPEETKSGQSKFSGSFVTSIGHGTSHHRQMFATVANYKGRLVVIRRIEKTKLDLTREVLKELNYMRQVEHNNLVRFVGACVDAPNISIISEYCPKGSLQDIVENDALKLDNMFKNSLITDVMRGLHYLHSSVIMLHSRLSSSNCVVDSRFVLKLTDYGLTKFRDTDSNERQTSKNEQKMLWQAPETLRSANQQPTQKGDIYSVGIIMQEIVTRARPFEEERSSMEIDEIVKKLTETSSPPFRPEIDPQLCTDEIRSIIQACWEEMPENRPATTDLLSSMKKINKNLSGGNILDNLLSRMEQYATNLETLVEERTAAFLEEKKRSETLLYEVLPRSVAEQLKQGSSVSPKSYESVTIYFSDIVGFTSISADSTPLQVVTLLNDLYTCFDGTIGNFDVYKVETIGDAYMVVSGLPIRNGIHHVKEIASMALSLVREAYKFRIRHKPEEKLLLRVGVHSGACVAGVVGLRMPRYCLFGDTVNTASRMESTGQAMKVHISESTKKLLDTFKNFETEPRGEVVLKGKGSQQTYWLTAEASTSVIACPVTEVEV</sequence>
<dbReference type="GO" id="GO:0017046">
    <property type="term" value="F:peptide hormone binding"/>
    <property type="evidence" value="ECO:0000318"/>
    <property type="project" value="GO_Central"/>
</dbReference>
<dbReference type="PRINTS" id="PR00255">
    <property type="entry name" value="NATPEPTIDER"/>
</dbReference>
<evidence type="ECO:0000256" key="10">
    <source>
        <dbReference type="ARBA" id="ARBA00023134"/>
    </source>
</evidence>
<comment type="subcellular location">
    <subcellularLocation>
        <location evidence="2">Cell membrane</location>
        <topology evidence="2">Single-pass type I membrane protein</topology>
    </subcellularLocation>
</comment>
<proteinExistence type="inferred from homology"/>
<dbReference type="Pfam" id="PF01094">
    <property type="entry name" value="ANF_receptor"/>
    <property type="match status" value="1"/>
</dbReference>
<dbReference type="KEGG" id="spu:115919393"/>
<organism evidence="21 22">
    <name type="scientific">Strongylocentrotus purpuratus</name>
    <name type="common">Purple sea urchin</name>
    <dbReference type="NCBI Taxonomy" id="7668"/>
    <lineage>
        <taxon>Eukaryota</taxon>
        <taxon>Metazoa</taxon>
        <taxon>Echinodermata</taxon>
        <taxon>Eleutherozoa</taxon>
        <taxon>Echinozoa</taxon>
        <taxon>Echinoidea</taxon>
        <taxon>Euechinoidea</taxon>
        <taxon>Echinacea</taxon>
        <taxon>Camarodonta</taxon>
        <taxon>Echinidea</taxon>
        <taxon>Strongylocentrotidae</taxon>
        <taxon>Strongylocentrotus</taxon>
    </lineage>
</organism>
<keyword evidence="15 17" id="KW-0141">cGMP biosynthesis</keyword>
<evidence type="ECO:0000256" key="3">
    <source>
        <dbReference type="ARBA" id="ARBA00012202"/>
    </source>
</evidence>
<dbReference type="OMA" id="HELCIID"/>
<evidence type="ECO:0000256" key="5">
    <source>
        <dbReference type="ARBA" id="ARBA00022553"/>
    </source>
</evidence>
<dbReference type="PANTHER" id="PTHR11920:SF494">
    <property type="entry name" value="ATRIAL NATRIURETIC PEPTIDE RECEPTOR 2"/>
    <property type="match status" value="1"/>
</dbReference>
<dbReference type="CDD" id="cd14042">
    <property type="entry name" value="PK_GC-A_B"/>
    <property type="match status" value="1"/>
</dbReference>
<evidence type="ECO:0000256" key="2">
    <source>
        <dbReference type="ARBA" id="ARBA00004251"/>
    </source>
</evidence>
<evidence type="ECO:0000256" key="11">
    <source>
        <dbReference type="ARBA" id="ARBA00023136"/>
    </source>
</evidence>
<dbReference type="EnsemblMetazoa" id="XM_030973055">
    <property type="protein sequence ID" value="XP_030828915"/>
    <property type="gene ID" value="LOC115919393"/>
</dbReference>
<dbReference type="PROSITE" id="PS00452">
    <property type="entry name" value="GUANYLATE_CYCLASE_1"/>
    <property type="match status" value="1"/>
</dbReference>
<evidence type="ECO:0000259" key="19">
    <source>
        <dbReference type="PROSITE" id="PS50011"/>
    </source>
</evidence>
<dbReference type="InterPro" id="IPR001828">
    <property type="entry name" value="ANF_lig-bd_rcpt"/>
</dbReference>
<name>A0A7M7MZW0_STRPU</name>
<dbReference type="Proteomes" id="UP000007110">
    <property type="component" value="Unassembled WGS sequence"/>
</dbReference>
<dbReference type="InterPro" id="IPR000719">
    <property type="entry name" value="Prot_kinase_dom"/>
</dbReference>
<dbReference type="FunFam" id="1.10.510.10:FF:000420">
    <property type="entry name" value="Guanylate cyclase"/>
    <property type="match status" value="1"/>
</dbReference>
<keyword evidence="7" id="KW-0732">Signal</keyword>
<evidence type="ECO:0000256" key="15">
    <source>
        <dbReference type="ARBA" id="ARBA00023293"/>
    </source>
</evidence>
<evidence type="ECO:0000256" key="12">
    <source>
        <dbReference type="ARBA" id="ARBA00023170"/>
    </source>
</evidence>
<comment type="similarity">
    <text evidence="16">Belongs to the adenylyl cyclase class-4/guanylyl cyclase family.</text>
</comment>
<evidence type="ECO:0000256" key="14">
    <source>
        <dbReference type="ARBA" id="ARBA00023239"/>
    </source>
</evidence>
<evidence type="ECO:0000256" key="6">
    <source>
        <dbReference type="ARBA" id="ARBA00022692"/>
    </source>
</evidence>
<dbReference type="Gene3D" id="3.40.50.2300">
    <property type="match status" value="2"/>
</dbReference>
<dbReference type="GO" id="GO:0035556">
    <property type="term" value="P:intracellular signal transduction"/>
    <property type="evidence" value="ECO:0007669"/>
    <property type="project" value="InterPro"/>
</dbReference>
<dbReference type="GeneID" id="115919393"/>
<dbReference type="InterPro" id="IPR029787">
    <property type="entry name" value="Nucleotide_cyclase"/>
</dbReference>
<dbReference type="Pfam" id="PF00211">
    <property type="entry name" value="Guanylate_cyc"/>
    <property type="match status" value="1"/>
</dbReference>
<dbReference type="GO" id="GO:0005524">
    <property type="term" value="F:ATP binding"/>
    <property type="evidence" value="ECO:0007669"/>
    <property type="project" value="InterPro"/>
</dbReference>
<dbReference type="FunFam" id="3.40.50.2300:FF:000371">
    <property type="entry name" value="Guanylate cyclase"/>
    <property type="match status" value="1"/>
</dbReference>
<dbReference type="AlphaFoldDB" id="A0A7M7MZW0"/>
<dbReference type="SUPFAM" id="SSF56112">
    <property type="entry name" value="Protein kinase-like (PK-like)"/>
    <property type="match status" value="1"/>
</dbReference>
<dbReference type="PROSITE" id="PS50011">
    <property type="entry name" value="PROTEIN_KINASE_DOM"/>
    <property type="match status" value="1"/>
</dbReference>
<dbReference type="RefSeq" id="XP_030828915.1">
    <property type="nucleotide sequence ID" value="XM_030973055.1"/>
</dbReference>
<dbReference type="InterPro" id="IPR028082">
    <property type="entry name" value="Peripla_BP_I"/>
</dbReference>
<dbReference type="GO" id="GO:0004672">
    <property type="term" value="F:protein kinase activity"/>
    <property type="evidence" value="ECO:0007669"/>
    <property type="project" value="InterPro"/>
</dbReference>
<dbReference type="PROSITE" id="PS50125">
    <property type="entry name" value="GUANYLATE_CYCLASE_2"/>
    <property type="match status" value="1"/>
</dbReference>
<keyword evidence="6 18" id="KW-0812">Transmembrane</keyword>
<evidence type="ECO:0000256" key="8">
    <source>
        <dbReference type="ARBA" id="ARBA00022741"/>
    </source>
</evidence>
<comment type="catalytic activity">
    <reaction evidence="1 17">
        <text>GTP = 3',5'-cyclic GMP + diphosphate</text>
        <dbReference type="Rhea" id="RHEA:13665"/>
        <dbReference type="ChEBI" id="CHEBI:33019"/>
        <dbReference type="ChEBI" id="CHEBI:37565"/>
        <dbReference type="ChEBI" id="CHEBI:57746"/>
        <dbReference type="EC" id="4.6.1.2"/>
    </reaction>
</comment>
<dbReference type="GO" id="GO:0006182">
    <property type="term" value="P:cGMP biosynthetic process"/>
    <property type="evidence" value="ECO:0000318"/>
    <property type="project" value="GO_Central"/>
</dbReference>
<dbReference type="Pfam" id="PF07714">
    <property type="entry name" value="PK_Tyr_Ser-Thr"/>
    <property type="match status" value="1"/>
</dbReference>
<dbReference type="Gene3D" id="1.10.510.10">
    <property type="entry name" value="Transferase(Phosphotransferase) domain 1"/>
    <property type="match status" value="1"/>
</dbReference>
<evidence type="ECO:0000313" key="22">
    <source>
        <dbReference type="Proteomes" id="UP000007110"/>
    </source>
</evidence>
<dbReference type="GO" id="GO:0005886">
    <property type="term" value="C:plasma membrane"/>
    <property type="evidence" value="ECO:0000318"/>
    <property type="project" value="GO_Central"/>
</dbReference>
<feature type="domain" description="Protein kinase" evidence="19">
    <location>
        <begin position="289"/>
        <end position="557"/>
    </location>
</feature>
<keyword evidence="5" id="KW-0597">Phosphoprotein</keyword>
<evidence type="ECO:0000256" key="1">
    <source>
        <dbReference type="ARBA" id="ARBA00001436"/>
    </source>
</evidence>
<keyword evidence="8" id="KW-0547">Nucleotide-binding</keyword>
<keyword evidence="9 18" id="KW-1133">Transmembrane helix</keyword>
<dbReference type="InterPro" id="IPR011009">
    <property type="entry name" value="Kinase-like_dom_sf"/>
</dbReference>
<accession>A0A7M7MZW0</accession>
<evidence type="ECO:0000256" key="13">
    <source>
        <dbReference type="ARBA" id="ARBA00023180"/>
    </source>
</evidence>
<dbReference type="InterPro" id="IPR018297">
    <property type="entry name" value="A/G_cyclase_CS"/>
</dbReference>
<keyword evidence="12" id="KW-0675">Receptor</keyword>
<reference evidence="22" key="1">
    <citation type="submission" date="2015-02" db="EMBL/GenBank/DDBJ databases">
        <title>Genome sequencing for Strongylocentrotus purpuratus.</title>
        <authorList>
            <person name="Murali S."/>
            <person name="Liu Y."/>
            <person name="Vee V."/>
            <person name="English A."/>
            <person name="Wang M."/>
            <person name="Skinner E."/>
            <person name="Han Y."/>
            <person name="Muzny D.M."/>
            <person name="Worley K.C."/>
            <person name="Gibbs R.A."/>
        </authorList>
    </citation>
    <scope>NUCLEOTIDE SEQUENCE</scope>
</reference>
<evidence type="ECO:0000256" key="7">
    <source>
        <dbReference type="ARBA" id="ARBA00022729"/>
    </source>
</evidence>
<keyword evidence="11 18" id="KW-0472">Membrane</keyword>
<evidence type="ECO:0000256" key="18">
    <source>
        <dbReference type="SAM" id="Phobius"/>
    </source>
</evidence>
<feature type="transmembrane region" description="Helical" evidence="18">
    <location>
        <begin position="231"/>
        <end position="253"/>
    </location>
</feature>
<dbReference type="InterPro" id="IPR001245">
    <property type="entry name" value="Ser-Thr/Tyr_kinase_cat_dom"/>
</dbReference>
<dbReference type="GO" id="GO:0007168">
    <property type="term" value="P:receptor guanylyl cyclase signaling pathway"/>
    <property type="evidence" value="ECO:0000318"/>
    <property type="project" value="GO_Central"/>
</dbReference>
<protein>
    <recommendedName>
        <fullName evidence="3 17">Guanylate cyclase</fullName>
        <ecNumber evidence="3 17">4.6.1.2</ecNumber>
    </recommendedName>
</protein>
<evidence type="ECO:0000256" key="17">
    <source>
        <dbReference type="RuleBase" id="RU003431"/>
    </source>
</evidence>
<dbReference type="InterPro" id="IPR001170">
    <property type="entry name" value="ANPR/GUC"/>
</dbReference>
<dbReference type="GO" id="GO:0005525">
    <property type="term" value="F:GTP binding"/>
    <property type="evidence" value="ECO:0007669"/>
    <property type="project" value="UniProtKB-KW"/>
</dbReference>
<keyword evidence="10" id="KW-0342">GTP-binding</keyword>
<dbReference type="EC" id="4.6.1.2" evidence="3 17"/>
<evidence type="ECO:0000256" key="16">
    <source>
        <dbReference type="RuleBase" id="RU000405"/>
    </source>
</evidence>
<keyword evidence="4" id="KW-1003">Cell membrane</keyword>
<evidence type="ECO:0000313" key="21">
    <source>
        <dbReference type="EnsemblMetazoa" id="XP_030828915"/>
    </source>
</evidence>
<dbReference type="GO" id="GO:0004383">
    <property type="term" value="F:guanylate cyclase activity"/>
    <property type="evidence" value="ECO:0000318"/>
    <property type="project" value="GO_Central"/>
</dbReference>
<dbReference type="PANTHER" id="PTHR11920">
    <property type="entry name" value="GUANYLYL CYCLASE"/>
    <property type="match status" value="1"/>
</dbReference>
<dbReference type="InterPro" id="IPR050401">
    <property type="entry name" value="Cyclic_nucleotide_synthase"/>
</dbReference>
<dbReference type="InParanoid" id="A0A7M7MZW0"/>
<dbReference type="SMART" id="SM00044">
    <property type="entry name" value="CYCc"/>
    <property type="match status" value="1"/>
</dbReference>
<dbReference type="InterPro" id="IPR001054">
    <property type="entry name" value="A/G_cyclase"/>
</dbReference>
<dbReference type="OrthoDB" id="1890790at2759"/>
<keyword evidence="13" id="KW-0325">Glycoprotein</keyword>